<dbReference type="RefSeq" id="WP_380623954.1">
    <property type="nucleotide sequence ID" value="NZ_JBHSDK010000028.1"/>
</dbReference>
<keyword evidence="4" id="KW-1185">Reference proteome</keyword>
<protein>
    <submittedName>
        <fullName evidence="3">Glycosyltransferase family 4 protein</fullName>
        <ecNumber evidence="3">2.4.-.-</ecNumber>
    </submittedName>
</protein>
<organism evidence="3 4">
    <name type="scientific">Salininema proteolyticum</name>
    <dbReference type="NCBI Taxonomy" id="1607685"/>
    <lineage>
        <taxon>Bacteria</taxon>
        <taxon>Bacillati</taxon>
        <taxon>Actinomycetota</taxon>
        <taxon>Actinomycetes</taxon>
        <taxon>Glycomycetales</taxon>
        <taxon>Glycomycetaceae</taxon>
        <taxon>Salininema</taxon>
    </lineage>
</organism>
<dbReference type="Pfam" id="PF00534">
    <property type="entry name" value="Glycos_transf_1"/>
    <property type="match status" value="1"/>
</dbReference>
<feature type="domain" description="Glycosyl transferase family 1" evidence="2">
    <location>
        <begin position="206"/>
        <end position="364"/>
    </location>
</feature>
<keyword evidence="3" id="KW-0328">Glycosyltransferase</keyword>
<dbReference type="EMBL" id="JBHSDK010000028">
    <property type="protein sequence ID" value="MFC4337211.1"/>
    <property type="molecule type" value="Genomic_DNA"/>
</dbReference>
<dbReference type="SUPFAM" id="SSF53756">
    <property type="entry name" value="UDP-Glycosyltransferase/glycogen phosphorylase"/>
    <property type="match status" value="1"/>
</dbReference>
<evidence type="ECO:0000256" key="1">
    <source>
        <dbReference type="ARBA" id="ARBA00022679"/>
    </source>
</evidence>
<dbReference type="PANTHER" id="PTHR12526">
    <property type="entry name" value="GLYCOSYLTRANSFERASE"/>
    <property type="match status" value="1"/>
</dbReference>
<keyword evidence="1 3" id="KW-0808">Transferase</keyword>
<evidence type="ECO:0000259" key="2">
    <source>
        <dbReference type="Pfam" id="PF00534"/>
    </source>
</evidence>
<dbReference type="GO" id="GO:0016757">
    <property type="term" value="F:glycosyltransferase activity"/>
    <property type="evidence" value="ECO:0007669"/>
    <property type="project" value="UniProtKB-KW"/>
</dbReference>
<dbReference type="Proteomes" id="UP001595823">
    <property type="component" value="Unassembled WGS sequence"/>
</dbReference>
<dbReference type="CDD" id="cd03820">
    <property type="entry name" value="GT4_AmsD-like"/>
    <property type="match status" value="1"/>
</dbReference>
<evidence type="ECO:0000313" key="3">
    <source>
        <dbReference type="EMBL" id="MFC4337211.1"/>
    </source>
</evidence>
<dbReference type="PANTHER" id="PTHR12526:SF627">
    <property type="entry name" value="D-RHAMNOSYLTRANSFERASE WBPZ"/>
    <property type="match status" value="1"/>
</dbReference>
<reference evidence="4" key="1">
    <citation type="journal article" date="2019" name="Int. J. Syst. Evol. Microbiol.">
        <title>The Global Catalogue of Microorganisms (GCM) 10K type strain sequencing project: providing services to taxonomists for standard genome sequencing and annotation.</title>
        <authorList>
            <consortium name="The Broad Institute Genomics Platform"/>
            <consortium name="The Broad Institute Genome Sequencing Center for Infectious Disease"/>
            <person name="Wu L."/>
            <person name="Ma J."/>
        </authorList>
    </citation>
    <scope>NUCLEOTIDE SEQUENCE [LARGE SCALE GENOMIC DNA]</scope>
    <source>
        <strain evidence="4">IBRC-M 10908</strain>
    </source>
</reference>
<dbReference type="EC" id="2.4.-.-" evidence="3"/>
<comment type="caution">
    <text evidence="3">The sequence shown here is derived from an EMBL/GenBank/DDBJ whole genome shotgun (WGS) entry which is preliminary data.</text>
</comment>
<name>A0ABV8U3M2_9ACTN</name>
<accession>A0ABV8U3M2</accession>
<dbReference type="InterPro" id="IPR001296">
    <property type="entry name" value="Glyco_trans_1"/>
</dbReference>
<sequence length="392" mass="43468">MRITFVIRNVYGVGGTIKTTVDSANALAERGHEVSVISLLRHRFRPQFRLSRNIAVKALWDIRSPWKGGEILSAADKALAATPSVAHVGGVDAMKLSESCGLLDERLTARLREHDADVVVGTHVGINLIMARVEDCASVYVGQEHLFYEQYPAPVKAAMRDHYPALDGHTTLTERDAEDFRRAMPEIADRVWAVPNSVPANEHPRQEEQPPFVMAAGRMARVKRFDDLLRAFALIAGRFPEWRLRLYGKGLRLPELEALAAELGIGDRVDFMGPVSPLDAEWAKASVAVSSSLHESFGLTLLEAMAAGTPLVATKVAHGPEEFIEDGRNGLLARPKDPASLADALARAMEDPALRKRLAENGREFARRFEPEAVLDRHARVFTELLERRRRL</sequence>
<dbReference type="Gene3D" id="3.40.50.2000">
    <property type="entry name" value="Glycogen Phosphorylase B"/>
    <property type="match status" value="2"/>
</dbReference>
<gene>
    <name evidence="3" type="ORF">ACFPET_18575</name>
</gene>
<evidence type="ECO:0000313" key="4">
    <source>
        <dbReference type="Proteomes" id="UP001595823"/>
    </source>
</evidence>
<proteinExistence type="predicted"/>